<reference evidence="2" key="1">
    <citation type="submission" date="2020-06" db="EMBL/GenBank/DDBJ databases">
        <authorList>
            <consortium name="Plant Systems Biology data submission"/>
        </authorList>
    </citation>
    <scope>NUCLEOTIDE SEQUENCE</scope>
    <source>
        <strain evidence="2">D6</strain>
    </source>
</reference>
<dbReference type="Proteomes" id="UP001153069">
    <property type="component" value="Unassembled WGS sequence"/>
</dbReference>
<proteinExistence type="predicted"/>
<sequence length="528" mass="60100">MSNTDHHGIDWWRVKHRSDASVDFLAGLVLCWEGQPLVHVQDDHGHYVPTEGAKPKLILGQIRKETRQYGLDRPPVEVLRMYLIDGSQNCCKAITNSNLTKHLLKDRLLYPGATITLEDYGLSRLNPQNGNQFKGVILINKFTWAAAPTGMVVDYSSDDTDDDDDDAMERPHRMRSFPLSRITLSTFHPHILCRLQENMITWTSQVCEYDPVTDVGFVYNGLLTQGQLRRGIHIESDVTRNEWKAMMNCRYYGSGDPFYGLTSEDSEGDAGNKCECVTRFGLSSCALTMFPLENFDTDYMFEAVTFFFKEQHADDFESLPQGKRRFVFYFWFATNPLQIKRRRRQLPPCITDAVRKMFPDAPGVEPTGYIETGAGNDENNGPVPDHKWLKKLQERSLRSKFPLDTYSPGQVVSQDGHDTVKSQDTSTVKGKKEEEASPELQVVKVVTKSCASSSEDKKPLYTPFARMSTSGKAPPYKPATEAKKRKCKSRYQKKRDIERIRMIGLKHEDAHTYYCQESSSCASSSDDK</sequence>
<evidence type="ECO:0000313" key="2">
    <source>
        <dbReference type="EMBL" id="CAB9529853.1"/>
    </source>
</evidence>
<gene>
    <name evidence="2" type="ORF">SEMRO_2647_G333620.1</name>
</gene>
<keyword evidence="3" id="KW-1185">Reference proteome</keyword>
<feature type="region of interest" description="Disordered" evidence="1">
    <location>
        <begin position="402"/>
        <end position="436"/>
    </location>
</feature>
<feature type="region of interest" description="Disordered" evidence="1">
    <location>
        <begin position="361"/>
        <end position="386"/>
    </location>
</feature>
<evidence type="ECO:0000313" key="3">
    <source>
        <dbReference type="Proteomes" id="UP001153069"/>
    </source>
</evidence>
<organism evidence="2 3">
    <name type="scientific">Seminavis robusta</name>
    <dbReference type="NCBI Taxonomy" id="568900"/>
    <lineage>
        <taxon>Eukaryota</taxon>
        <taxon>Sar</taxon>
        <taxon>Stramenopiles</taxon>
        <taxon>Ochrophyta</taxon>
        <taxon>Bacillariophyta</taxon>
        <taxon>Bacillariophyceae</taxon>
        <taxon>Bacillariophycidae</taxon>
        <taxon>Naviculales</taxon>
        <taxon>Naviculaceae</taxon>
        <taxon>Seminavis</taxon>
    </lineage>
</organism>
<feature type="compositionally biased region" description="Basic residues" evidence="1">
    <location>
        <begin position="483"/>
        <end position="493"/>
    </location>
</feature>
<comment type="caution">
    <text evidence="2">The sequence shown here is derived from an EMBL/GenBank/DDBJ whole genome shotgun (WGS) entry which is preliminary data.</text>
</comment>
<dbReference type="AlphaFoldDB" id="A0A9N8HWG7"/>
<accession>A0A9N8HWG7</accession>
<dbReference type="EMBL" id="CAICTM010002645">
    <property type="protein sequence ID" value="CAB9529853.1"/>
    <property type="molecule type" value="Genomic_DNA"/>
</dbReference>
<evidence type="ECO:0000256" key="1">
    <source>
        <dbReference type="SAM" id="MobiDB-lite"/>
    </source>
</evidence>
<feature type="region of interest" description="Disordered" evidence="1">
    <location>
        <begin position="454"/>
        <end position="493"/>
    </location>
</feature>
<protein>
    <submittedName>
        <fullName evidence="2">Uncharacterized protein</fullName>
    </submittedName>
</protein>
<name>A0A9N8HWG7_9STRA</name>